<dbReference type="STRING" id="99883.ENSTNIP00000023024"/>
<dbReference type="InterPro" id="IPR044102">
    <property type="entry name" value="SH2_SHEP1/BCAR3/NSP1"/>
</dbReference>
<dbReference type="InterPro" id="IPR000980">
    <property type="entry name" value="SH2"/>
</dbReference>
<dbReference type="InParanoid" id="H3DR75"/>
<proteinExistence type="predicted"/>
<name>H3DR75_TETNG</name>
<reference evidence="3" key="2">
    <citation type="submission" date="2025-08" db="UniProtKB">
        <authorList>
            <consortium name="Ensembl"/>
        </authorList>
    </citation>
    <scope>IDENTIFICATION</scope>
</reference>
<keyword evidence="1" id="KW-0727">SH2 domain</keyword>
<dbReference type="InterPro" id="IPR036860">
    <property type="entry name" value="SH2_dom_sf"/>
</dbReference>
<dbReference type="GeneTree" id="ENSGT00940000154130"/>
<feature type="domain" description="SH2" evidence="2">
    <location>
        <begin position="37"/>
        <end position="134"/>
    </location>
</feature>
<dbReference type="OMA" id="KWNNRHY"/>
<dbReference type="SMART" id="SM00252">
    <property type="entry name" value="SH2"/>
    <property type="match status" value="1"/>
</dbReference>
<sequence>LQFSKDKYLLESPPEKLRKELEEELKLSAADIRSHGWYHGHIPREVSETLVLRNGDFLVRDSLTSVGDFVLTCRWDNEALHFRISKVLVKSSETKVQYVLEADTFDSVQELVRFYVGQRKAVSQSNGVHIYCPVSRTLALRYLEATFALACSKRSAYSPSSPRGAHIKRRSVTMTDGLTEKMISHRDGSGR</sequence>
<evidence type="ECO:0000313" key="4">
    <source>
        <dbReference type="Proteomes" id="UP000007303"/>
    </source>
</evidence>
<protein>
    <recommendedName>
        <fullName evidence="2">SH2 domain-containing protein</fullName>
    </recommendedName>
</protein>
<dbReference type="CDD" id="cd10337">
    <property type="entry name" value="SH2_BCAR3"/>
    <property type="match status" value="1"/>
</dbReference>
<dbReference type="GO" id="GO:0001784">
    <property type="term" value="F:phosphotyrosine residue binding"/>
    <property type="evidence" value="ECO:0007669"/>
    <property type="project" value="InterPro"/>
</dbReference>
<dbReference type="Proteomes" id="UP000007303">
    <property type="component" value="Unassembled WGS sequence"/>
</dbReference>
<dbReference type="Gene3D" id="3.30.505.10">
    <property type="entry name" value="SH2 domain"/>
    <property type="match status" value="1"/>
</dbReference>
<dbReference type="PANTHER" id="PTHR14247">
    <property type="entry name" value="BREAST CANCER ANTI-ESTROGEN RESISTANCE PROTEIN 3 HOMOLOG-LIKE PROTEIN"/>
    <property type="match status" value="1"/>
</dbReference>
<dbReference type="AlphaFoldDB" id="H3DR75"/>
<reference evidence="3" key="3">
    <citation type="submission" date="2025-09" db="UniProtKB">
        <authorList>
            <consortium name="Ensembl"/>
        </authorList>
    </citation>
    <scope>IDENTIFICATION</scope>
</reference>
<reference evidence="4" key="1">
    <citation type="journal article" date="2004" name="Nature">
        <title>Genome duplication in the teleost fish Tetraodon nigroviridis reveals the early vertebrate proto-karyotype.</title>
        <authorList>
            <person name="Jaillon O."/>
            <person name="Aury J.-M."/>
            <person name="Brunet F."/>
            <person name="Petit J.-L."/>
            <person name="Stange-Thomann N."/>
            <person name="Mauceli E."/>
            <person name="Bouneau L."/>
            <person name="Fischer C."/>
            <person name="Ozouf-Costaz C."/>
            <person name="Bernot A."/>
            <person name="Nicaud S."/>
            <person name="Jaffe D."/>
            <person name="Fisher S."/>
            <person name="Lutfalla G."/>
            <person name="Dossat C."/>
            <person name="Segurens B."/>
            <person name="Dasilva C."/>
            <person name="Salanoubat M."/>
            <person name="Levy M."/>
            <person name="Boudet N."/>
            <person name="Castellano S."/>
            <person name="Anthouard V."/>
            <person name="Jubin C."/>
            <person name="Castelli V."/>
            <person name="Katinka M."/>
            <person name="Vacherie B."/>
            <person name="Biemont C."/>
            <person name="Skalli Z."/>
            <person name="Cattolico L."/>
            <person name="Poulain J."/>
            <person name="De Berardinis V."/>
            <person name="Cruaud C."/>
            <person name="Duprat S."/>
            <person name="Brottier P."/>
            <person name="Coutanceau J.-P."/>
            <person name="Gouzy J."/>
            <person name="Parra G."/>
            <person name="Lardier G."/>
            <person name="Chapple C."/>
            <person name="McKernan K.J."/>
            <person name="McEwan P."/>
            <person name="Bosak S."/>
            <person name="Kellis M."/>
            <person name="Volff J.-N."/>
            <person name="Guigo R."/>
            <person name="Zody M.C."/>
            <person name="Mesirov J."/>
            <person name="Lindblad-Toh K."/>
            <person name="Birren B."/>
            <person name="Nusbaum C."/>
            <person name="Kahn D."/>
            <person name="Robinson-Rechavi M."/>
            <person name="Laudet V."/>
            <person name="Schachter V."/>
            <person name="Quetier F."/>
            <person name="Saurin W."/>
            <person name="Scarpelli C."/>
            <person name="Wincker P."/>
            <person name="Lander E.S."/>
            <person name="Weissenbach J."/>
            <person name="Roest Crollius H."/>
        </authorList>
    </citation>
    <scope>NUCLEOTIDE SEQUENCE [LARGE SCALE GENOMIC DNA]</scope>
</reference>
<evidence type="ECO:0000313" key="3">
    <source>
        <dbReference type="Ensembl" id="ENSTNIP00000023024.1"/>
    </source>
</evidence>
<dbReference type="Ensembl" id="ENSTNIT00000023266.1">
    <property type="protein sequence ID" value="ENSTNIP00000023024.1"/>
    <property type="gene ID" value="ENSTNIG00000019763.1"/>
</dbReference>
<organism evidence="3 4">
    <name type="scientific">Tetraodon nigroviridis</name>
    <name type="common">Spotted green pufferfish</name>
    <name type="synonym">Chelonodon nigroviridis</name>
    <dbReference type="NCBI Taxonomy" id="99883"/>
    <lineage>
        <taxon>Eukaryota</taxon>
        <taxon>Metazoa</taxon>
        <taxon>Chordata</taxon>
        <taxon>Craniata</taxon>
        <taxon>Vertebrata</taxon>
        <taxon>Euteleostomi</taxon>
        <taxon>Actinopterygii</taxon>
        <taxon>Neopterygii</taxon>
        <taxon>Teleostei</taxon>
        <taxon>Neoteleostei</taxon>
        <taxon>Acanthomorphata</taxon>
        <taxon>Eupercaria</taxon>
        <taxon>Tetraodontiformes</taxon>
        <taxon>Tetradontoidea</taxon>
        <taxon>Tetraodontidae</taxon>
        <taxon>Tetraodon</taxon>
    </lineage>
</organism>
<evidence type="ECO:0000259" key="2">
    <source>
        <dbReference type="PROSITE" id="PS50001"/>
    </source>
</evidence>
<accession>H3DR75</accession>
<dbReference type="InterPro" id="IPR051853">
    <property type="entry name" value="SH2-Ras-GEF_adapter"/>
</dbReference>
<dbReference type="FunFam" id="3.30.505.10:FF:000013">
    <property type="entry name" value="SH2 domain-containing protein 3C isoform X1"/>
    <property type="match status" value="1"/>
</dbReference>
<evidence type="ECO:0000256" key="1">
    <source>
        <dbReference type="PROSITE-ProRule" id="PRU00191"/>
    </source>
</evidence>
<dbReference type="PRINTS" id="PR00401">
    <property type="entry name" value="SH2DOMAIN"/>
</dbReference>
<keyword evidence="4" id="KW-1185">Reference proteome</keyword>
<dbReference type="PROSITE" id="PS50001">
    <property type="entry name" value="SH2"/>
    <property type="match status" value="1"/>
</dbReference>
<dbReference type="Pfam" id="PF00017">
    <property type="entry name" value="SH2"/>
    <property type="match status" value="1"/>
</dbReference>
<dbReference type="HOGENOM" id="CLU_122666_0_0_1"/>
<dbReference type="PANTHER" id="PTHR14247:SF6">
    <property type="entry name" value="SH2 DOMAIN-CONTAINING PROTEIN 3C"/>
    <property type="match status" value="1"/>
</dbReference>
<dbReference type="SUPFAM" id="SSF55550">
    <property type="entry name" value="SH2 domain"/>
    <property type="match status" value="1"/>
</dbReference>